<dbReference type="Gene3D" id="1.10.8.60">
    <property type="match status" value="1"/>
</dbReference>
<dbReference type="InterPro" id="IPR008269">
    <property type="entry name" value="Lon_proteolytic"/>
</dbReference>
<evidence type="ECO:0000256" key="1">
    <source>
        <dbReference type="ARBA" id="ARBA00022670"/>
    </source>
</evidence>
<dbReference type="EMBL" id="CP011232">
    <property type="protein sequence ID" value="AKI98352.1"/>
    <property type="molecule type" value="Genomic_DNA"/>
</dbReference>
<name>A0A0G2Z9W6_9BACT</name>
<keyword evidence="1 2" id="KW-0645">Protease</keyword>
<keyword evidence="2" id="KW-0378">Hydrolase</keyword>
<dbReference type="Gene3D" id="3.30.230.10">
    <property type="match status" value="1"/>
</dbReference>
<gene>
    <name evidence="5" type="ORF">IX53_09200</name>
</gene>
<dbReference type="InterPro" id="IPR020568">
    <property type="entry name" value="Ribosomal_Su5_D2-typ_SF"/>
</dbReference>
<dbReference type="InterPro" id="IPR027065">
    <property type="entry name" value="Lon_Prtase"/>
</dbReference>
<keyword evidence="6" id="KW-1185">Reference proteome</keyword>
<dbReference type="KEGG" id="kpf:IX53_09200"/>
<dbReference type="GO" id="GO:0004176">
    <property type="term" value="F:ATP-dependent peptidase activity"/>
    <property type="evidence" value="ECO:0007669"/>
    <property type="project" value="UniProtKB-UniRule"/>
</dbReference>
<dbReference type="GO" id="GO:0005524">
    <property type="term" value="F:ATP binding"/>
    <property type="evidence" value="ECO:0007669"/>
    <property type="project" value="InterPro"/>
</dbReference>
<dbReference type="PRINTS" id="PR00830">
    <property type="entry name" value="ENDOLAPTASE"/>
</dbReference>
<dbReference type="STRING" id="1330330.IX53_09200"/>
<evidence type="ECO:0000313" key="5">
    <source>
        <dbReference type="EMBL" id="AKI98352.1"/>
    </source>
</evidence>
<dbReference type="PANTHER" id="PTHR10046">
    <property type="entry name" value="ATP DEPENDENT LON PROTEASE FAMILY MEMBER"/>
    <property type="match status" value="1"/>
</dbReference>
<reference evidence="5 6" key="1">
    <citation type="submission" date="2015-04" db="EMBL/GenBank/DDBJ databases">
        <title>Complete Genome Sequence of Kosmotoga pacifica SLHLJ1.</title>
        <authorList>
            <person name="Jiang L.J."/>
            <person name="Shao Z.Z."/>
            <person name="Jebbar M."/>
        </authorList>
    </citation>
    <scope>NUCLEOTIDE SEQUENCE [LARGE SCALE GENOMIC DNA]</scope>
    <source>
        <strain evidence="5 6">SLHLJ1</strain>
    </source>
</reference>
<sequence length="774" mass="87652">MPRSITRASCLPELKEFIGQERALEALETGIRMNTVGFNIFVSGLTNTGRRTFVRRFLTEKIGDGGSSRDWLYVYNFENPRSPNTISTNAGIGRKLKKDLEDFVEIMVNSVKEVFQSDDYQKKVSSLQNENNERKNNLLKELVEKAREEQYLVQINQAGVATIPLWNDKPLTQEVYDALPEEYQQDIDRRGEKVRDMVNTYILELRKLEREYGDKLKELNRYVVTFAIEGHLAELKEKYKENAEIVDFLERLKKDISDNLDFFFHENLDAMNFFKRRYAVNLFVDNSQSTGRPVVEEMNATYSNLFGRIEYVAKMGMLDTDHTMIRAGAVHRANGGFLILDAKNVLSEPYVWSTLKQILFDGSLMIENLEHRLGLVSTVSLKPEPIPIDVKVILIGEPWIYQLLTAYDPDFKKLFKIKAEFDWEMDFNSNSAEKFCRFVRSITSESSLLDFDRSALKEIIRKAVQLSGDRKKLSTRFGMLKQLLEESSGLAKVEGADLVSGKHIEKAWNSMKKRVSLYKDKIEEEFKRSTIYVETKGIAVGEVNGLTVVETEDMSFGIPVKITAKVSPGSEGIVDIQREAGLSGKIHTKASMIVLGYLSSRYARRYPLSLSAFISFEQVYSMVEGDSASVAEVVTLLSAISGIPLKQSVAVTGSINQSGRVQPVGGIPQKIEGFFKLCQIKGFNGEQGVIVPDSNYDNLVLSDEVVNAVREGLFHIWTVDTVDEALEILSGMKAGVQNKDGTYPPGTFNRAVCDNLEKFYKIVQSEVEKRKKKK</sequence>
<protein>
    <recommendedName>
        <fullName evidence="2">endopeptidase La</fullName>
        <ecNumber evidence="2">3.4.21.53</ecNumber>
    </recommendedName>
</protein>
<keyword evidence="2" id="KW-0720">Serine protease</keyword>
<organism evidence="5 6">
    <name type="scientific">Kosmotoga pacifica</name>
    <dbReference type="NCBI Taxonomy" id="1330330"/>
    <lineage>
        <taxon>Bacteria</taxon>
        <taxon>Thermotogati</taxon>
        <taxon>Thermotogota</taxon>
        <taxon>Thermotogae</taxon>
        <taxon>Kosmotogales</taxon>
        <taxon>Kosmotogaceae</taxon>
        <taxon>Kosmotoga</taxon>
    </lineage>
</organism>
<dbReference type="AlphaFoldDB" id="A0A0G2Z9W6"/>
<dbReference type="Pfam" id="PF05362">
    <property type="entry name" value="Lon_C"/>
    <property type="match status" value="1"/>
</dbReference>
<evidence type="ECO:0000259" key="4">
    <source>
        <dbReference type="PROSITE" id="PS51786"/>
    </source>
</evidence>
<feature type="active site" evidence="2">
    <location>
        <position position="670"/>
    </location>
</feature>
<dbReference type="GO" id="GO:0006508">
    <property type="term" value="P:proteolysis"/>
    <property type="evidence" value="ECO:0007669"/>
    <property type="project" value="UniProtKB-KW"/>
</dbReference>
<dbReference type="GO" id="GO:0004252">
    <property type="term" value="F:serine-type endopeptidase activity"/>
    <property type="evidence" value="ECO:0007669"/>
    <property type="project" value="UniProtKB-UniRule"/>
</dbReference>
<dbReference type="GO" id="GO:0030163">
    <property type="term" value="P:protein catabolic process"/>
    <property type="evidence" value="ECO:0007669"/>
    <property type="project" value="InterPro"/>
</dbReference>
<accession>A0A0G2Z9W6</accession>
<dbReference type="Pfam" id="PF20436">
    <property type="entry name" value="LonB_AAA-LID"/>
    <property type="match status" value="1"/>
</dbReference>
<dbReference type="InterPro" id="IPR046844">
    <property type="entry name" value="Lon-like_helical"/>
</dbReference>
<dbReference type="InterPro" id="IPR014721">
    <property type="entry name" value="Ribsml_uS5_D2-typ_fold_subgr"/>
</dbReference>
<feature type="domain" description="Lon proteolytic" evidence="4">
    <location>
        <begin position="556"/>
        <end position="732"/>
    </location>
</feature>
<evidence type="ECO:0000313" key="6">
    <source>
        <dbReference type="Proteomes" id="UP000035159"/>
    </source>
</evidence>
<feature type="coiled-coil region" evidence="3">
    <location>
        <begin position="117"/>
        <end position="149"/>
    </location>
</feature>
<dbReference type="InterPro" id="IPR027417">
    <property type="entry name" value="P-loop_NTPase"/>
</dbReference>
<dbReference type="InterPro" id="IPR046843">
    <property type="entry name" value="LonB_AAA-LID"/>
</dbReference>
<dbReference type="Gene3D" id="3.40.50.300">
    <property type="entry name" value="P-loop containing nucleotide triphosphate hydrolases"/>
    <property type="match status" value="2"/>
</dbReference>
<dbReference type="Pfam" id="PF20437">
    <property type="entry name" value="LonC_helical"/>
    <property type="match status" value="1"/>
</dbReference>
<dbReference type="SUPFAM" id="SSF52540">
    <property type="entry name" value="P-loop containing nucleoside triphosphate hydrolases"/>
    <property type="match status" value="1"/>
</dbReference>
<dbReference type="PATRIC" id="fig|1330330.3.peg.1869"/>
<comment type="catalytic activity">
    <reaction evidence="2">
        <text>Hydrolysis of proteins in presence of ATP.</text>
        <dbReference type="EC" id="3.4.21.53"/>
    </reaction>
</comment>
<dbReference type="PROSITE" id="PS51786">
    <property type="entry name" value="LON_PROTEOLYTIC"/>
    <property type="match status" value="1"/>
</dbReference>
<dbReference type="Pfam" id="PF13654">
    <property type="entry name" value="AAA_32"/>
    <property type="match status" value="1"/>
</dbReference>
<dbReference type="Proteomes" id="UP000035159">
    <property type="component" value="Chromosome"/>
</dbReference>
<dbReference type="InterPro" id="IPR041699">
    <property type="entry name" value="AAA_32"/>
</dbReference>
<dbReference type="SUPFAM" id="SSF54211">
    <property type="entry name" value="Ribosomal protein S5 domain 2-like"/>
    <property type="match status" value="1"/>
</dbReference>
<evidence type="ECO:0000256" key="3">
    <source>
        <dbReference type="SAM" id="Coils"/>
    </source>
</evidence>
<proteinExistence type="inferred from homology"/>
<evidence type="ECO:0000256" key="2">
    <source>
        <dbReference type="PROSITE-ProRule" id="PRU01122"/>
    </source>
</evidence>
<comment type="similarity">
    <text evidence="2">Belongs to the peptidase S16 family.</text>
</comment>
<feature type="active site" evidence="2">
    <location>
        <position position="627"/>
    </location>
</feature>
<dbReference type="EC" id="3.4.21.53" evidence="2"/>
<keyword evidence="3" id="KW-0175">Coiled coil</keyword>